<dbReference type="Gene3D" id="3.40.630.30">
    <property type="match status" value="1"/>
</dbReference>
<dbReference type="AlphaFoldDB" id="A0A7X5LML6"/>
<dbReference type="GO" id="GO:0016746">
    <property type="term" value="F:acyltransferase activity"/>
    <property type="evidence" value="ECO:0007669"/>
    <property type="project" value="UniProtKB-KW"/>
</dbReference>
<reference evidence="1 2" key="1">
    <citation type="submission" date="2020-01" db="EMBL/GenBank/DDBJ databases">
        <authorList>
            <person name="Chen J."/>
            <person name="Zhu S."/>
            <person name="Yang J."/>
        </authorList>
    </citation>
    <scope>NUCLEOTIDE SEQUENCE [LARGE SCALE GENOMIC DNA]</scope>
    <source>
        <strain evidence="1 2">345S023</strain>
    </source>
</reference>
<organism evidence="1 2">
    <name type="scientific">Alteromonas profundi</name>
    <dbReference type="NCBI Taxonomy" id="2696062"/>
    <lineage>
        <taxon>Bacteria</taxon>
        <taxon>Pseudomonadati</taxon>
        <taxon>Pseudomonadota</taxon>
        <taxon>Gammaproteobacteria</taxon>
        <taxon>Alteromonadales</taxon>
        <taxon>Alteromonadaceae</taxon>
        <taxon>Alteromonas/Salinimonas group</taxon>
        <taxon>Alteromonas</taxon>
    </lineage>
</organism>
<keyword evidence="1" id="KW-0808">Transferase</keyword>
<dbReference type="Proteomes" id="UP000470213">
    <property type="component" value="Unassembled WGS sequence"/>
</dbReference>
<gene>
    <name evidence="1" type="ORF">GTH32_09530</name>
</gene>
<dbReference type="Pfam" id="PF13444">
    <property type="entry name" value="Acetyltransf_5"/>
    <property type="match status" value="1"/>
</dbReference>
<evidence type="ECO:0000313" key="2">
    <source>
        <dbReference type="Proteomes" id="UP000470213"/>
    </source>
</evidence>
<comment type="caution">
    <text evidence="1">The sequence shown here is derived from an EMBL/GenBank/DDBJ whole genome shotgun (WGS) entry which is preliminary data.</text>
</comment>
<keyword evidence="2" id="KW-1185">Reference proteome</keyword>
<sequence>MYGKTNKPMLERLGGLVGKNNKIGKAISDYSRYKQAHQVASHFSQYLHPGIATAAELKAQTYRIRHTVYCEELKLEAANNTRLETDEFDSYSLPCYIQHSATQTMAGTVRIVHPHSAQQLLPIEKYCVHAITDNALLPANFAREKVCEVSRLAIPEQFRRRSIDKFQGSQTGELNPYTFSQTELRCFPFIAVGLYLTAAALVIQKDIEHIYVMVEPRLAKNMRLIGIKFRQIGPVIDYHGQRAAHYIDLETLTTKLTGGFAVMLNDIIAELAQAEGN</sequence>
<dbReference type="SUPFAM" id="SSF55729">
    <property type="entry name" value="Acyl-CoA N-acyltransferases (Nat)"/>
    <property type="match status" value="1"/>
</dbReference>
<protein>
    <submittedName>
        <fullName evidence="1">PEP-CTERM/exosortase system-associated acyltransferase</fullName>
    </submittedName>
</protein>
<proteinExistence type="predicted"/>
<accession>A0A7X5LML6</accession>
<evidence type="ECO:0000313" key="1">
    <source>
        <dbReference type="EMBL" id="NDV91420.1"/>
    </source>
</evidence>
<keyword evidence="1" id="KW-0012">Acyltransferase</keyword>
<dbReference type="InterPro" id="IPR016181">
    <property type="entry name" value="Acyl_CoA_acyltransferase"/>
</dbReference>
<name>A0A7X5LML6_9ALTE</name>
<dbReference type="InterPro" id="IPR022484">
    <property type="entry name" value="PEP-CTERM/exosrtase_acylTfrase"/>
</dbReference>
<dbReference type="EMBL" id="JAAAWN010000010">
    <property type="protein sequence ID" value="NDV91420.1"/>
    <property type="molecule type" value="Genomic_DNA"/>
</dbReference>
<dbReference type="NCBIfam" id="TIGR03694">
    <property type="entry name" value="exosort_acyl"/>
    <property type="match status" value="1"/>
</dbReference>